<evidence type="ECO:0000259" key="3">
    <source>
        <dbReference type="Pfam" id="PF07883"/>
    </source>
</evidence>
<dbReference type="OrthoDB" id="195923at2"/>
<keyword evidence="2" id="KW-0732">Signal</keyword>
<comment type="caution">
    <text evidence="4">The sequence shown here is derived from an EMBL/GenBank/DDBJ whole genome shotgun (WGS) entry which is preliminary data.</text>
</comment>
<dbReference type="PANTHER" id="PTHR38599">
    <property type="entry name" value="CUPIN DOMAIN PROTEIN (AFU_ORTHOLOGUE AFUA_3G13620)"/>
    <property type="match status" value="1"/>
</dbReference>
<dbReference type="CDD" id="cd02234">
    <property type="entry name" value="cupin_BLR7677-like"/>
    <property type="match status" value="1"/>
</dbReference>
<dbReference type="InterPro" id="IPR014710">
    <property type="entry name" value="RmlC-like_jellyroll"/>
</dbReference>
<protein>
    <submittedName>
        <fullName evidence="4">Cupin 2, conserved barrel domain protein</fullName>
    </submittedName>
</protein>
<feature type="compositionally biased region" description="Low complexity" evidence="1">
    <location>
        <begin position="33"/>
        <end position="68"/>
    </location>
</feature>
<gene>
    <name evidence="4" type="ORF">CAP_8928</name>
</gene>
<feature type="chain" id="PRO_5001496683" evidence="2">
    <location>
        <begin position="21"/>
        <end position="178"/>
    </location>
</feature>
<reference evidence="4 5" key="1">
    <citation type="submission" date="2013-05" db="EMBL/GenBank/DDBJ databases">
        <title>Genome assembly of Chondromyces apiculatus DSM 436.</title>
        <authorList>
            <person name="Sharma G."/>
            <person name="Khatri I."/>
            <person name="Kaur C."/>
            <person name="Mayilraj S."/>
            <person name="Subramanian S."/>
        </authorList>
    </citation>
    <scope>NUCLEOTIDE SEQUENCE [LARGE SCALE GENOMIC DNA]</scope>
    <source>
        <strain evidence="4 5">DSM 436</strain>
    </source>
</reference>
<sequence length="178" mass="18017">MHTLLNIAFLLTAVASTACASTAQPPVAPDCPSTPSAISPASAADAADAAAAPAPDSPAAVSAPSTGSAPAASVQTLMAHPFTPPPQAEGRMLIVDFPPGSINAAHHHDGAIFAYVLEGTVISALDDGPEVTYAQGKTWHEKPGQIHRVSRNGSTTERARLLVVYVTSPGAPIATPEK</sequence>
<dbReference type="STRING" id="1192034.CAP_8928"/>
<evidence type="ECO:0000313" key="4">
    <source>
        <dbReference type="EMBL" id="EYF00839.1"/>
    </source>
</evidence>
<dbReference type="Pfam" id="PF07883">
    <property type="entry name" value="Cupin_2"/>
    <property type="match status" value="1"/>
</dbReference>
<evidence type="ECO:0000256" key="2">
    <source>
        <dbReference type="SAM" id="SignalP"/>
    </source>
</evidence>
<keyword evidence="5" id="KW-1185">Reference proteome</keyword>
<dbReference type="eggNOG" id="COG1917">
    <property type="taxonomic scope" value="Bacteria"/>
</dbReference>
<dbReference type="Proteomes" id="UP000019678">
    <property type="component" value="Unassembled WGS sequence"/>
</dbReference>
<organism evidence="4 5">
    <name type="scientific">Chondromyces apiculatus DSM 436</name>
    <dbReference type="NCBI Taxonomy" id="1192034"/>
    <lineage>
        <taxon>Bacteria</taxon>
        <taxon>Pseudomonadati</taxon>
        <taxon>Myxococcota</taxon>
        <taxon>Polyangia</taxon>
        <taxon>Polyangiales</taxon>
        <taxon>Polyangiaceae</taxon>
        <taxon>Chondromyces</taxon>
    </lineage>
</organism>
<dbReference type="RefSeq" id="WP_052376747.1">
    <property type="nucleotide sequence ID" value="NZ_ASRX01000096.1"/>
</dbReference>
<dbReference type="SUPFAM" id="SSF51182">
    <property type="entry name" value="RmlC-like cupins"/>
    <property type="match status" value="1"/>
</dbReference>
<evidence type="ECO:0000256" key="1">
    <source>
        <dbReference type="SAM" id="MobiDB-lite"/>
    </source>
</evidence>
<name>A0A017SV35_9BACT</name>
<feature type="signal peptide" evidence="2">
    <location>
        <begin position="1"/>
        <end position="20"/>
    </location>
</feature>
<proteinExistence type="predicted"/>
<dbReference type="Gene3D" id="2.60.120.10">
    <property type="entry name" value="Jelly Rolls"/>
    <property type="match status" value="1"/>
</dbReference>
<dbReference type="AlphaFoldDB" id="A0A017SV35"/>
<evidence type="ECO:0000313" key="5">
    <source>
        <dbReference type="Proteomes" id="UP000019678"/>
    </source>
</evidence>
<dbReference type="InterPro" id="IPR013096">
    <property type="entry name" value="Cupin_2"/>
</dbReference>
<feature type="region of interest" description="Disordered" evidence="1">
    <location>
        <begin position="22"/>
        <end position="68"/>
    </location>
</feature>
<dbReference type="InterPro" id="IPR011051">
    <property type="entry name" value="RmlC_Cupin_sf"/>
</dbReference>
<accession>A0A017SV35</accession>
<feature type="domain" description="Cupin type-2" evidence="3">
    <location>
        <begin position="94"/>
        <end position="165"/>
    </location>
</feature>
<dbReference type="PANTHER" id="PTHR38599:SF1">
    <property type="entry name" value="CUPIN DOMAIN PROTEIN (AFU_ORTHOLOGUE AFUA_3G13620)"/>
    <property type="match status" value="1"/>
</dbReference>
<dbReference type="EMBL" id="ASRX01000096">
    <property type="protein sequence ID" value="EYF00839.1"/>
    <property type="molecule type" value="Genomic_DNA"/>
</dbReference>